<feature type="chain" id="PRO_5017538740" evidence="1">
    <location>
        <begin position="18"/>
        <end position="244"/>
    </location>
</feature>
<dbReference type="InterPro" id="IPR010496">
    <property type="entry name" value="AL/BT2_dom"/>
</dbReference>
<dbReference type="RefSeq" id="WP_115868978.1">
    <property type="nucleotide sequence ID" value="NZ_QREG01000015.1"/>
</dbReference>
<name>A0A3D9L211_MARFU</name>
<feature type="signal peptide" evidence="1">
    <location>
        <begin position="1"/>
        <end position="17"/>
    </location>
</feature>
<dbReference type="Proteomes" id="UP000256779">
    <property type="component" value="Unassembled WGS sequence"/>
</dbReference>
<dbReference type="EMBL" id="QREG01000015">
    <property type="protein sequence ID" value="RED96115.1"/>
    <property type="molecule type" value="Genomic_DNA"/>
</dbReference>
<proteinExistence type="predicted"/>
<accession>A0A3D9L211</accession>
<dbReference type="AlphaFoldDB" id="A0A3D9L211"/>
<reference evidence="3 4" key="1">
    <citation type="submission" date="2018-07" db="EMBL/GenBank/DDBJ databases">
        <title>Genomic Encyclopedia of Type Strains, Phase IV (KMG-IV): sequencing the most valuable type-strain genomes for metagenomic binning, comparative biology and taxonomic classification.</title>
        <authorList>
            <person name="Goeker M."/>
        </authorList>
    </citation>
    <scope>NUCLEOTIDE SEQUENCE [LARGE SCALE GENOMIC DNA]</scope>
    <source>
        <strain evidence="3 4">DSM 4134</strain>
    </source>
</reference>
<protein>
    <submittedName>
        <fullName evidence="3">Uncharacterized protein DUF1080</fullName>
    </submittedName>
</protein>
<dbReference type="GO" id="GO:0016787">
    <property type="term" value="F:hydrolase activity"/>
    <property type="evidence" value="ECO:0007669"/>
    <property type="project" value="InterPro"/>
</dbReference>
<gene>
    <name evidence="3" type="ORF">C7460_1154</name>
</gene>
<sequence length="244" mass="27251">MKTIFKSILILTAAVLAACGGSEKKAATEEPPATTSKAEEWIILFDGSSTDGWRGYNMDVLPANWVIEDGTLKSLGQGGDIGGDIVYGVETFDNFDLTLEWKISEGGNSGIFYHVLEGEQYKAPYENAPEYQVLDDIGFPAPLEDWQKLGADYAMYPADTTQKVVKPAGTWNTSRILFTEDLAQYWLNGKKVVEFDPWSDDWLARRNSGKWDQYPDYGKAKSGLIGLQDHGSEIWFKNIKIKKL</sequence>
<dbReference type="Gene3D" id="2.60.120.560">
    <property type="entry name" value="Exo-inulinase, domain 1"/>
    <property type="match status" value="1"/>
</dbReference>
<evidence type="ECO:0000313" key="4">
    <source>
        <dbReference type="Proteomes" id="UP000256779"/>
    </source>
</evidence>
<evidence type="ECO:0000313" key="3">
    <source>
        <dbReference type="EMBL" id="RED96115.1"/>
    </source>
</evidence>
<keyword evidence="1" id="KW-0732">Signal</keyword>
<dbReference type="Pfam" id="PF06439">
    <property type="entry name" value="3keto-disac_hyd"/>
    <property type="match status" value="1"/>
</dbReference>
<comment type="caution">
    <text evidence="3">The sequence shown here is derived from an EMBL/GenBank/DDBJ whole genome shotgun (WGS) entry which is preliminary data.</text>
</comment>
<dbReference type="PROSITE" id="PS51257">
    <property type="entry name" value="PROKAR_LIPOPROTEIN"/>
    <property type="match status" value="1"/>
</dbReference>
<organism evidence="3 4">
    <name type="scientific">Marinoscillum furvescens DSM 4134</name>
    <dbReference type="NCBI Taxonomy" id="1122208"/>
    <lineage>
        <taxon>Bacteria</taxon>
        <taxon>Pseudomonadati</taxon>
        <taxon>Bacteroidota</taxon>
        <taxon>Cytophagia</taxon>
        <taxon>Cytophagales</taxon>
        <taxon>Reichenbachiellaceae</taxon>
        <taxon>Marinoscillum</taxon>
    </lineage>
</organism>
<evidence type="ECO:0000256" key="1">
    <source>
        <dbReference type="SAM" id="SignalP"/>
    </source>
</evidence>
<evidence type="ECO:0000259" key="2">
    <source>
        <dbReference type="Pfam" id="PF06439"/>
    </source>
</evidence>
<keyword evidence="4" id="KW-1185">Reference proteome</keyword>
<feature type="domain" description="3-keto-alpha-glucoside-1,2-lyase/3-keto-2-hydroxy-glucal hydratase" evidence="2">
    <location>
        <begin position="40"/>
        <end position="242"/>
    </location>
</feature>
<dbReference type="OrthoDB" id="9806233at2"/>